<keyword evidence="5" id="KW-0653">Protein transport</keyword>
<reference evidence="10" key="1">
    <citation type="submission" date="2016-04" db="EMBL/GenBank/DDBJ databases">
        <title>Comparative genomics of biotechnologically important yeasts.</title>
        <authorList>
            <consortium name="DOE Joint Genome Institute"/>
            <person name="Riley R."/>
            <person name="Haridas S."/>
            <person name="Wolfe K.H."/>
            <person name="Lopes M.R."/>
            <person name="Hittinger C.T."/>
            <person name="Goker M."/>
            <person name="Salamov A."/>
            <person name="Wisecaver J."/>
            <person name="Long T.M."/>
            <person name="Aerts A.L."/>
            <person name="Barry K."/>
            <person name="Choi C."/>
            <person name="Clum A."/>
            <person name="Coughlan A.Y."/>
            <person name="Deshpande S."/>
            <person name="Douglass A.P."/>
            <person name="Hanson S.J."/>
            <person name="Klenk H.-P."/>
            <person name="Labutti K."/>
            <person name="Lapidus A."/>
            <person name="Lindquist E."/>
            <person name="Lipzen A."/>
            <person name="Meier-Kolthoff J.P."/>
            <person name="Ohm R.A."/>
            <person name="Otillar R.P."/>
            <person name="Pangilinan J."/>
            <person name="Peng Y."/>
            <person name="Rokas A."/>
            <person name="Rosa C.A."/>
            <person name="Scheuner C."/>
            <person name="Sibirny A.A."/>
            <person name="Slot J.C."/>
            <person name="Stielow J.B."/>
            <person name="Sun H."/>
            <person name="Kurtzman C.P."/>
            <person name="Blackwell M."/>
            <person name="Grigoriev I.V."/>
            <person name="Jeffries T.W."/>
        </authorList>
    </citation>
    <scope>NUCLEOTIDE SEQUENCE [LARGE SCALE GENOMIC DNA]</scope>
    <source>
        <strain evidence="10">NRRL YB-2248</strain>
    </source>
</reference>
<proteinExistence type="inferred from homology"/>
<organism evidence="9 10">
    <name type="scientific">[Candida] arabinofermentans NRRL YB-2248</name>
    <dbReference type="NCBI Taxonomy" id="983967"/>
    <lineage>
        <taxon>Eukaryota</taxon>
        <taxon>Fungi</taxon>
        <taxon>Dikarya</taxon>
        <taxon>Ascomycota</taxon>
        <taxon>Saccharomycotina</taxon>
        <taxon>Pichiomycetes</taxon>
        <taxon>Pichiales</taxon>
        <taxon>Pichiaceae</taxon>
        <taxon>Ogataea</taxon>
        <taxon>Ogataea/Candida clade</taxon>
    </lineage>
</organism>
<dbReference type="OrthoDB" id="46189at2759"/>
<feature type="compositionally biased region" description="Polar residues" evidence="8">
    <location>
        <begin position="802"/>
        <end position="813"/>
    </location>
</feature>
<evidence type="ECO:0000256" key="8">
    <source>
        <dbReference type="SAM" id="MobiDB-lite"/>
    </source>
</evidence>
<comment type="similarity">
    <text evidence="2">Belongs to the COG1 family.</text>
</comment>
<keyword evidence="7" id="KW-0472">Membrane</keyword>
<name>A0A1E4SU10_9ASCO</name>
<comment type="subcellular location">
    <subcellularLocation>
        <location evidence="1">Golgi apparatus membrane</location>
        <topology evidence="1">Peripheral membrane protein</topology>
    </subcellularLocation>
</comment>
<dbReference type="GO" id="GO:0017119">
    <property type="term" value="C:Golgi transport complex"/>
    <property type="evidence" value="ECO:0007669"/>
    <property type="project" value="InterPro"/>
</dbReference>
<dbReference type="PANTHER" id="PTHR31658">
    <property type="entry name" value="CONSERVED OLIGOMERIC GOLGI COMPLEX SUBUNIT 1"/>
    <property type="match status" value="1"/>
</dbReference>
<evidence type="ECO:0000256" key="7">
    <source>
        <dbReference type="ARBA" id="ARBA00023136"/>
    </source>
</evidence>
<feature type="compositionally biased region" description="Basic and acidic residues" evidence="8">
    <location>
        <begin position="738"/>
        <end position="768"/>
    </location>
</feature>
<feature type="compositionally biased region" description="Acidic residues" evidence="8">
    <location>
        <begin position="769"/>
        <end position="783"/>
    </location>
</feature>
<evidence type="ECO:0000256" key="3">
    <source>
        <dbReference type="ARBA" id="ARBA00020978"/>
    </source>
</evidence>
<evidence type="ECO:0000256" key="6">
    <source>
        <dbReference type="ARBA" id="ARBA00023034"/>
    </source>
</evidence>
<dbReference type="STRING" id="983967.A0A1E4SU10"/>
<evidence type="ECO:0000256" key="4">
    <source>
        <dbReference type="ARBA" id="ARBA00022448"/>
    </source>
</evidence>
<dbReference type="GO" id="GO:0015031">
    <property type="term" value="P:protein transport"/>
    <property type="evidence" value="ECO:0007669"/>
    <property type="project" value="UniProtKB-KW"/>
</dbReference>
<keyword evidence="10" id="KW-1185">Reference proteome</keyword>
<gene>
    <name evidence="9" type="ORF">CANARDRAFT_25481</name>
</gene>
<dbReference type="Pfam" id="PF08700">
    <property type="entry name" value="VPS51_Exo84_N"/>
    <property type="match status" value="1"/>
</dbReference>
<evidence type="ECO:0000313" key="10">
    <source>
        <dbReference type="Proteomes" id="UP000094801"/>
    </source>
</evidence>
<sequence>MDLDISKLLNSSVDELFSTYSIQQLKQLKYQLHNDVNFKKEELRNLVGFKYRDLLKVADDIIKMNDLTSIENDKLIQLTFKKSNYNNNKLGNLINFNKFDKIEKVQSVLNNNKHTILRNFIHDLNYSISNLNLGQLNENNDDLNEYSIKFIEISKQFLIIEQIFAKELTTDNFTTNKFKSLKENFLLELENQIINLNDNEFEFLINILISYIIVNIKSPLDSLKWFLNQRLRKIQLIDEQQLQLDYYLTYNYNTLSYLNIFKNKLITILIRLIGNSNSWLVTNVSYKKWVKWLPNKTIQFPLTLTEIRSSINESLLQTNVDDYKLKIGNLLYNSIEFNLNEINDLNSSVSYLNKILMSFKLFTSLYDLKYDKGDLIFDLLKLWKDKSMILLTDDLNQFNKVSELIISNYNNFENSLISTNNGLNLFKFNDLSNIDIYLNSNMSLGNSIDLILKNLVNFQNNLNLILNSLNTLNKLSTNLNKPILTIDDYENDSFWKEISDKINEFISNSINFNIKKLNKSIEIFFKDLIKLINKDDESVKLFYMIRILIQLSDKIDIISINNKFSKFLNSNSNTNQLDLNALIDPLLKQLFKQLVNHISEPYKKELKSLIVNRFNTNDSDDDYPEIILWETTTTTTTNNNLLIPNSASLNFENLIYRLSCNLVSINENKSEDYTDIYLISQFNSVKLELIDDLIKIIEIPLVKPTIESLKVGDIQTDEMSEVETNEKNEPLDTSEVQTDEKSEPLDEKSVVESDEKSEIASDNEKSEVDLDEEKSDVDVESEIPLDTSNIPLDTSPPIETPLDTSPPNETPLDNSPPPLDNSESVETSVTPSITTAKILLAYSDLVFLNCFKLNELNESELSKLLDQKSNKDIINKLNEFNLVDLKDDEYIKSVNKLIIEHFKSCRLMFGVLN</sequence>
<protein>
    <recommendedName>
        <fullName evidence="3">Conserved oligomeric Golgi complex subunit 1</fullName>
    </recommendedName>
</protein>
<evidence type="ECO:0000256" key="2">
    <source>
        <dbReference type="ARBA" id="ARBA00006653"/>
    </source>
</evidence>
<dbReference type="InterPro" id="IPR033370">
    <property type="entry name" value="COG1"/>
</dbReference>
<evidence type="ECO:0000256" key="5">
    <source>
        <dbReference type="ARBA" id="ARBA00022927"/>
    </source>
</evidence>
<feature type="region of interest" description="Disordered" evidence="8">
    <location>
        <begin position="717"/>
        <end position="826"/>
    </location>
</feature>
<dbReference type="PANTHER" id="PTHR31658:SF0">
    <property type="entry name" value="CONSERVED OLIGOMERIC GOLGI COMPLEX SUBUNIT 1"/>
    <property type="match status" value="1"/>
</dbReference>
<dbReference type="AlphaFoldDB" id="A0A1E4SU10"/>
<evidence type="ECO:0000256" key="1">
    <source>
        <dbReference type="ARBA" id="ARBA00004395"/>
    </source>
</evidence>
<keyword evidence="6" id="KW-0333">Golgi apparatus</keyword>
<dbReference type="Proteomes" id="UP000094801">
    <property type="component" value="Unassembled WGS sequence"/>
</dbReference>
<dbReference type="GO" id="GO:0000139">
    <property type="term" value="C:Golgi membrane"/>
    <property type="evidence" value="ECO:0007669"/>
    <property type="project" value="UniProtKB-SubCell"/>
</dbReference>
<dbReference type="EMBL" id="KV453870">
    <property type="protein sequence ID" value="ODV82989.1"/>
    <property type="molecule type" value="Genomic_DNA"/>
</dbReference>
<keyword evidence="4" id="KW-0813">Transport</keyword>
<accession>A0A1E4SU10</accession>
<dbReference type="GO" id="GO:0006891">
    <property type="term" value="P:intra-Golgi vesicle-mediated transport"/>
    <property type="evidence" value="ECO:0007669"/>
    <property type="project" value="InterPro"/>
</dbReference>
<evidence type="ECO:0000313" key="9">
    <source>
        <dbReference type="EMBL" id="ODV82989.1"/>
    </source>
</evidence>